<keyword evidence="2" id="KW-1003">Cell membrane</keyword>
<evidence type="ECO:0000256" key="3">
    <source>
        <dbReference type="ARBA" id="ARBA00022692"/>
    </source>
</evidence>
<evidence type="ECO:0000256" key="1">
    <source>
        <dbReference type="ARBA" id="ARBA00004651"/>
    </source>
</evidence>
<keyword evidence="5 6" id="KW-0472">Membrane</keyword>
<evidence type="ECO:0000256" key="5">
    <source>
        <dbReference type="ARBA" id="ARBA00023136"/>
    </source>
</evidence>
<dbReference type="InterPro" id="IPR017039">
    <property type="entry name" value="Virul_fac_BrkB"/>
</dbReference>
<dbReference type="PIRSF" id="PIRSF035875">
    <property type="entry name" value="RNase_BN"/>
    <property type="match status" value="1"/>
</dbReference>
<evidence type="ECO:0000256" key="4">
    <source>
        <dbReference type="ARBA" id="ARBA00022989"/>
    </source>
</evidence>
<evidence type="ECO:0000256" key="6">
    <source>
        <dbReference type="SAM" id="Phobius"/>
    </source>
</evidence>
<gene>
    <name evidence="7" type="ORF">Rhe02_66240</name>
</gene>
<evidence type="ECO:0008006" key="9">
    <source>
        <dbReference type="Google" id="ProtNLM"/>
    </source>
</evidence>
<dbReference type="NCBIfam" id="TIGR00765">
    <property type="entry name" value="yihY_not_rbn"/>
    <property type="match status" value="1"/>
</dbReference>
<dbReference type="Proteomes" id="UP000612899">
    <property type="component" value="Unassembled WGS sequence"/>
</dbReference>
<organism evidence="7 8">
    <name type="scientific">Rhizocola hellebori</name>
    <dbReference type="NCBI Taxonomy" id="1392758"/>
    <lineage>
        <taxon>Bacteria</taxon>
        <taxon>Bacillati</taxon>
        <taxon>Actinomycetota</taxon>
        <taxon>Actinomycetes</taxon>
        <taxon>Micromonosporales</taxon>
        <taxon>Micromonosporaceae</taxon>
        <taxon>Rhizocola</taxon>
    </lineage>
</organism>
<keyword evidence="8" id="KW-1185">Reference proteome</keyword>
<dbReference type="AlphaFoldDB" id="A0A8J3QFB8"/>
<feature type="transmembrane region" description="Helical" evidence="6">
    <location>
        <begin position="168"/>
        <end position="188"/>
    </location>
</feature>
<dbReference type="EMBL" id="BONY01000051">
    <property type="protein sequence ID" value="GIH08557.1"/>
    <property type="molecule type" value="Genomic_DNA"/>
</dbReference>
<feature type="transmembrane region" description="Helical" evidence="6">
    <location>
        <begin position="126"/>
        <end position="148"/>
    </location>
</feature>
<keyword evidence="4 6" id="KW-1133">Transmembrane helix</keyword>
<feature type="transmembrane region" description="Helical" evidence="6">
    <location>
        <begin position="21"/>
        <end position="43"/>
    </location>
</feature>
<dbReference type="Pfam" id="PF03631">
    <property type="entry name" value="Virul_fac_BrkB"/>
    <property type="match status" value="1"/>
</dbReference>
<comment type="subcellular location">
    <subcellularLocation>
        <location evidence="1">Cell membrane</location>
        <topology evidence="1">Multi-pass membrane protein</topology>
    </subcellularLocation>
</comment>
<sequence>MAKRVWAEAKKDNLTLLAAGVAFYAMLALFPSLIALVTVYALAADPAKISEQIEPVTSLLPQEAAELVEQQLTAIVESNTGSLTIGLVVSVLAALWAASGGIGALITGINAVYGQEEQRGFVKLKALALTLTLGAVVVVVLALLLVAAFPSVVDALNLGTAGRLAAELGRWLLLAALIALTLSVFYRVGPSQASARWRWMSWGAVIALVIWLLGSIGFSLYVGNFGSYNKTYGTLAAVIILMLWLYLSAYVILLGAELDAELDRRERVRAG</sequence>
<evidence type="ECO:0000313" key="7">
    <source>
        <dbReference type="EMBL" id="GIH08557.1"/>
    </source>
</evidence>
<keyword evidence="3 6" id="KW-0812">Transmembrane</keyword>
<protein>
    <recommendedName>
        <fullName evidence="9">YihY/virulence factor BrkB family protein</fullName>
    </recommendedName>
</protein>
<feature type="transmembrane region" description="Helical" evidence="6">
    <location>
        <begin position="87"/>
        <end position="114"/>
    </location>
</feature>
<proteinExistence type="predicted"/>
<name>A0A8J3QFB8_9ACTN</name>
<evidence type="ECO:0000256" key="2">
    <source>
        <dbReference type="ARBA" id="ARBA00022475"/>
    </source>
</evidence>
<reference evidence="7" key="1">
    <citation type="submission" date="2021-01" db="EMBL/GenBank/DDBJ databases">
        <title>Whole genome shotgun sequence of Rhizocola hellebori NBRC 109834.</title>
        <authorList>
            <person name="Komaki H."/>
            <person name="Tamura T."/>
        </authorList>
    </citation>
    <scope>NUCLEOTIDE SEQUENCE</scope>
    <source>
        <strain evidence="7">NBRC 109834</strain>
    </source>
</reference>
<dbReference type="PANTHER" id="PTHR30213:SF0">
    <property type="entry name" value="UPF0761 MEMBRANE PROTEIN YIHY"/>
    <property type="match status" value="1"/>
</dbReference>
<feature type="transmembrane region" description="Helical" evidence="6">
    <location>
        <begin position="200"/>
        <end position="222"/>
    </location>
</feature>
<accession>A0A8J3QFB8</accession>
<feature type="transmembrane region" description="Helical" evidence="6">
    <location>
        <begin position="234"/>
        <end position="256"/>
    </location>
</feature>
<dbReference type="PANTHER" id="PTHR30213">
    <property type="entry name" value="INNER MEMBRANE PROTEIN YHJD"/>
    <property type="match status" value="1"/>
</dbReference>
<evidence type="ECO:0000313" key="8">
    <source>
        <dbReference type="Proteomes" id="UP000612899"/>
    </source>
</evidence>
<dbReference type="GO" id="GO:0005886">
    <property type="term" value="C:plasma membrane"/>
    <property type="evidence" value="ECO:0007669"/>
    <property type="project" value="UniProtKB-SubCell"/>
</dbReference>
<comment type="caution">
    <text evidence="7">The sequence shown here is derived from an EMBL/GenBank/DDBJ whole genome shotgun (WGS) entry which is preliminary data.</text>
</comment>